<dbReference type="CDD" id="cd01650">
    <property type="entry name" value="RT_nLTR_like"/>
    <property type="match status" value="1"/>
</dbReference>
<dbReference type="InterPro" id="IPR035979">
    <property type="entry name" value="RBD_domain_sf"/>
</dbReference>
<evidence type="ECO:0000259" key="2">
    <source>
        <dbReference type="PROSITE" id="PS50878"/>
    </source>
</evidence>
<keyword evidence="3" id="KW-0695">RNA-directed DNA polymerase</keyword>
<dbReference type="InterPro" id="IPR000477">
    <property type="entry name" value="RT_dom"/>
</dbReference>
<proteinExistence type="predicted"/>
<gene>
    <name evidence="3" type="ORF">Tci_036889</name>
</gene>
<dbReference type="InterPro" id="IPR043502">
    <property type="entry name" value="DNA/RNA_pol_sf"/>
</dbReference>
<dbReference type="PANTHER" id="PTHR33116">
    <property type="entry name" value="REVERSE TRANSCRIPTASE ZINC-BINDING DOMAIN-CONTAINING PROTEIN-RELATED-RELATED"/>
    <property type="match status" value="1"/>
</dbReference>
<dbReference type="PROSITE" id="PS50878">
    <property type="entry name" value="RT_POL"/>
    <property type="match status" value="1"/>
</dbReference>
<dbReference type="Gene3D" id="3.60.10.10">
    <property type="entry name" value="Endonuclease/exonuclease/phosphatase"/>
    <property type="match status" value="1"/>
</dbReference>
<dbReference type="EMBL" id="BKCJ010005100">
    <property type="protein sequence ID" value="GEU64911.1"/>
    <property type="molecule type" value="Genomic_DNA"/>
</dbReference>
<feature type="compositionally biased region" description="Low complexity" evidence="1">
    <location>
        <begin position="603"/>
        <end position="613"/>
    </location>
</feature>
<name>A0A6L2LSW3_TANCI</name>
<sequence length="1346" mass="151943">MQGRHILDGLFILNEIAAWCKAKKEKAYVFKVDFQKAYDSVRWDVIDEILKNFGFGWRSYGSQAGRSTFSILAMERLYIMIQRVMDRGTHQGLRIGENMTRLNSWKYVFDKVTSKLFNYKAKTLSIGGRLTLIKSLLGAIPTFYMSLFKAPGGVLKNIEALRNRFFLGADENEKKMMWVAWKTVLSDVVIRINNLLYCFYFVTALFDVVVADEDLSQFDACGSVVDVYIPFKKSKAGKRFAFIRFIKVSNMERLIENLCTIWIGSFHLYASVARFNRDSTKNGSSNTKTQNHKQSSNPGSFSMKAGKSSGSFASILKNGGPVHPTNSSPALVLDDSCLKVCDFNNSLMCQVKDVTVIPNLYIILKEEGFHSTSISYLGGLWVLIKFDTVDALEKFRIHVGIGSWFTSINQPSNSFVSNERIVWISIEGLPTNAWTINTFLKIAQKWGEMIVWDDSEEKYLSRKHICLKTKVHVIINENFKVIIKGVVYWIRAKVLDAWVLKFSNETDDSSSDEDGSEDDFNDAAHESSNEYVFETHGIQNVVSSDDNGNQVHVKENSASSDPFNIYPILRKKGNINPNSKDSDPPFPPGFTPVNAHLSNDEGSASINNSQHSSSGKKSDHNLNTVPSTSYLNKTSGSILDAMDDIVKIGQTMGFNMDGCLKNIEAIISVQGDPSMGWRTVVMGDFNEVRTEQERCGSFFNSLGAHAFNNFISSAGLIDIPLEGYSFTWAHKSATKMSKLDCKRSHLSIRGILHNGDWIDDPTRVKDEFFNHFSKQFSDPSPNRITLDHLFHNRLSVDQVAELERNLSNAKIKNTIWDCGTNKSPGPDGYTFEFFRKFWNIMENDIVDAVIQFISTCSFPPGCNSNFIALIPKIHDAKVIKDFRPISLIGSIYKVIARILANRLRTVILFLIDKVQTAFRRWIAGCLNSAKGSVLVNGSPTAEFKFHRGLKQGDPLSPFLFILVMKSLHRSFSKVLEEGLYKGIYINNSLLLSHLFYADDAVFVAEWNRSNISTIVRVLKCFHIALGLKINLSKSKLSGIGVSKREIDEAAAIVGCSTLSLPFQYLGVKIGAPMSRIKSWKEVIEKVVSRLSKWKIQTLSSGGRLTLIKSVLNALPLYYMSLFKAPKAILKAIESLRSNLFNGVSKDGRKMVMVRWDKIMASKSKGRLDVSSLFASNRALLFKWIWRLHSNCSSIWATLIKEIHGGKDGITNFNLKISGSIWQELVREFLVLKDKGIDCFSFIKRKLGNGEETYFWNDLWIEENVLKISHPRMYALELRKDISVAEKLNLVSLDTSFRRNPRGGVEYEQFKSLVLLTSQVLFPNTLDRWYWSLEGSGIFRSILSVAS</sequence>
<dbReference type="Gene3D" id="3.30.70.330">
    <property type="match status" value="1"/>
</dbReference>
<feature type="region of interest" description="Disordered" evidence="1">
    <location>
        <begin position="543"/>
        <end position="627"/>
    </location>
</feature>
<organism evidence="3">
    <name type="scientific">Tanacetum cinerariifolium</name>
    <name type="common">Dalmatian daisy</name>
    <name type="synonym">Chrysanthemum cinerariifolium</name>
    <dbReference type="NCBI Taxonomy" id="118510"/>
    <lineage>
        <taxon>Eukaryota</taxon>
        <taxon>Viridiplantae</taxon>
        <taxon>Streptophyta</taxon>
        <taxon>Embryophyta</taxon>
        <taxon>Tracheophyta</taxon>
        <taxon>Spermatophyta</taxon>
        <taxon>Magnoliopsida</taxon>
        <taxon>eudicotyledons</taxon>
        <taxon>Gunneridae</taxon>
        <taxon>Pentapetalae</taxon>
        <taxon>asterids</taxon>
        <taxon>campanulids</taxon>
        <taxon>Asterales</taxon>
        <taxon>Asteraceae</taxon>
        <taxon>Asteroideae</taxon>
        <taxon>Anthemideae</taxon>
        <taxon>Anthemidinae</taxon>
        <taxon>Tanacetum</taxon>
    </lineage>
</organism>
<feature type="compositionally biased region" description="Polar residues" evidence="1">
    <location>
        <begin position="281"/>
        <end position="300"/>
    </location>
</feature>
<dbReference type="PANTHER" id="PTHR33116:SF78">
    <property type="entry name" value="OS12G0587133 PROTEIN"/>
    <property type="match status" value="1"/>
</dbReference>
<dbReference type="SUPFAM" id="SSF54928">
    <property type="entry name" value="RNA-binding domain, RBD"/>
    <property type="match status" value="1"/>
</dbReference>
<feature type="compositionally biased region" description="Polar residues" evidence="1">
    <location>
        <begin position="543"/>
        <end position="562"/>
    </location>
</feature>
<dbReference type="InterPro" id="IPR036691">
    <property type="entry name" value="Endo/exonu/phosph_ase_sf"/>
</dbReference>
<dbReference type="InterPro" id="IPR012677">
    <property type="entry name" value="Nucleotide-bd_a/b_plait_sf"/>
</dbReference>
<dbReference type="GO" id="GO:0003964">
    <property type="term" value="F:RNA-directed DNA polymerase activity"/>
    <property type="evidence" value="ECO:0007669"/>
    <property type="project" value="UniProtKB-KW"/>
</dbReference>
<feature type="domain" description="Reverse transcriptase" evidence="2">
    <location>
        <begin position="851"/>
        <end position="1069"/>
    </location>
</feature>
<evidence type="ECO:0000313" key="3">
    <source>
        <dbReference type="EMBL" id="GEU64911.1"/>
    </source>
</evidence>
<feature type="region of interest" description="Disordered" evidence="1">
    <location>
        <begin position="280"/>
        <end position="306"/>
    </location>
</feature>
<accession>A0A6L2LSW3</accession>
<evidence type="ECO:0000256" key="1">
    <source>
        <dbReference type="SAM" id="MobiDB-lite"/>
    </source>
</evidence>
<dbReference type="CDD" id="cd00590">
    <property type="entry name" value="RRM_SF"/>
    <property type="match status" value="1"/>
</dbReference>
<keyword evidence="3" id="KW-0548">Nucleotidyltransferase</keyword>
<keyword evidence="3" id="KW-0808">Transferase</keyword>
<reference evidence="3" key="1">
    <citation type="journal article" date="2019" name="Sci. Rep.">
        <title>Draft genome of Tanacetum cinerariifolium, the natural source of mosquito coil.</title>
        <authorList>
            <person name="Yamashiro T."/>
            <person name="Shiraishi A."/>
            <person name="Satake H."/>
            <person name="Nakayama K."/>
        </authorList>
    </citation>
    <scope>NUCLEOTIDE SEQUENCE</scope>
</reference>
<dbReference type="GO" id="GO:0003676">
    <property type="term" value="F:nucleic acid binding"/>
    <property type="evidence" value="ECO:0007669"/>
    <property type="project" value="InterPro"/>
</dbReference>
<protein>
    <submittedName>
        <fullName evidence="3">Putative RNA-directed DNA polymerase, eukaryota, reverse transcriptase zinc-binding domain protein</fullName>
    </submittedName>
</protein>
<dbReference type="Pfam" id="PF00078">
    <property type="entry name" value="RVT_1"/>
    <property type="match status" value="1"/>
</dbReference>
<dbReference type="SUPFAM" id="SSF56219">
    <property type="entry name" value="DNase I-like"/>
    <property type="match status" value="1"/>
</dbReference>
<comment type="caution">
    <text evidence="3">The sequence shown here is derived from an EMBL/GenBank/DDBJ whole genome shotgun (WGS) entry which is preliminary data.</text>
</comment>
<dbReference type="SUPFAM" id="SSF56672">
    <property type="entry name" value="DNA/RNA polymerases"/>
    <property type="match status" value="1"/>
</dbReference>